<accession>A0A3R5WLL8</accession>
<name>A0A3R5WLL8_9FIRM</name>
<dbReference type="EMBL" id="QRVK01000012">
    <property type="protein sequence ID" value="RGS43022.1"/>
    <property type="molecule type" value="Genomic_DNA"/>
</dbReference>
<evidence type="ECO:0000256" key="1">
    <source>
        <dbReference type="SAM" id="MobiDB-lite"/>
    </source>
</evidence>
<comment type="caution">
    <text evidence="2">The sequence shown here is derived from an EMBL/GenBank/DDBJ whole genome shotgun (WGS) entry which is preliminary data.</text>
</comment>
<reference evidence="2 3" key="1">
    <citation type="submission" date="2018-08" db="EMBL/GenBank/DDBJ databases">
        <title>A genome reference for cultivated species of the human gut microbiota.</title>
        <authorList>
            <person name="Zou Y."/>
            <person name="Xue W."/>
            <person name="Luo G."/>
        </authorList>
    </citation>
    <scope>NUCLEOTIDE SEQUENCE [LARGE SCALE GENOMIC DNA]</scope>
    <source>
        <strain evidence="2 3">AF22-21</strain>
    </source>
</reference>
<dbReference type="OrthoDB" id="1976094at2"/>
<organism evidence="2 3">
    <name type="scientific">Coprococcus eutactus</name>
    <dbReference type="NCBI Taxonomy" id="33043"/>
    <lineage>
        <taxon>Bacteria</taxon>
        <taxon>Bacillati</taxon>
        <taxon>Bacillota</taxon>
        <taxon>Clostridia</taxon>
        <taxon>Lachnospirales</taxon>
        <taxon>Lachnospiraceae</taxon>
        <taxon>Coprococcus</taxon>
    </lineage>
</organism>
<dbReference type="AlphaFoldDB" id="A0A3R5WLL8"/>
<evidence type="ECO:0008006" key="4">
    <source>
        <dbReference type="Google" id="ProtNLM"/>
    </source>
</evidence>
<gene>
    <name evidence="2" type="ORF">DWX94_06595</name>
</gene>
<dbReference type="Proteomes" id="UP000283295">
    <property type="component" value="Unassembled WGS sequence"/>
</dbReference>
<protein>
    <recommendedName>
        <fullName evidence="4">Flagellar assembly protein H</fullName>
    </recommendedName>
</protein>
<sequence>MRYNNKQNDKLNISNGDTTQTTEIGVATSAASSDDTTGRIQWHTGFVHAMRLYLKDYEDDIEFNEEFQLTRKPLSIDLTVVKKPDDLVIDNNIGRFFRKHNILEYKSPKDELNLETFYKVQAYALLYMISPANCDAYGAPICENDMTISIVRAAYPRELMKELKELGYTIRENIRNIYHVDGAQFPIQIVITKPSSDAESSGKDEKDIIWLNALTADISKDTYNDFLNNVNELDSRHSMFAETIFAIVSDVNEEKIETWKEAHSMMNDAMKRIMAKELKESKDEGRSEGLVEGRSEGLAEGRSEGQDLLTEAMLTAQKENISDPAKLEELGYDKNTSICTITALKKLGII</sequence>
<evidence type="ECO:0000313" key="2">
    <source>
        <dbReference type="EMBL" id="RGS43022.1"/>
    </source>
</evidence>
<feature type="region of interest" description="Disordered" evidence="1">
    <location>
        <begin position="279"/>
        <end position="303"/>
    </location>
</feature>
<proteinExistence type="predicted"/>
<evidence type="ECO:0000313" key="3">
    <source>
        <dbReference type="Proteomes" id="UP000283295"/>
    </source>
</evidence>